<keyword evidence="13" id="KW-0675">Receptor</keyword>
<evidence type="ECO:0000256" key="8">
    <source>
        <dbReference type="ARBA" id="ARBA00022741"/>
    </source>
</evidence>
<keyword evidence="8" id="KW-0547">Nucleotide-binding</keyword>
<dbReference type="InterPro" id="IPR011009">
    <property type="entry name" value="Kinase-like_dom_sf"/>
</dbReference>
<dbReference type="SUPFAM" id="SSF57302">
    <property type="entry name" value="Snake toxin-like"/>
    <property type="match status" value="1"/>
</dbReference>
<dbReference type="Gene3D" id="1.10.510.10">
    <property type="entry name" value="Transferase(Phosphotransferase) domain 1"/>
    <property type="match status" value="1"/>
</dbReference>
<comment type="caution">
    <text evidence="16">The sequence shown here is derived from an EMBL/GenBank/DDBJ whole genome shotgun (WGS) entry which is preliminary data.</text>
</comment>
<evidence type="ECO:0000313" key="17">
    <source>
        <dbReference type="Proteomes" id="UP001591681"/>
    </source>
</evidence>
<dbReference type="PANTHER" id="PTHR23255">
    <property type="entry name" value="TRANSFORMING GROWTH FACTOR-BETA RECEPTOR TYPE I AND II"/>
    <property type="match status" value="1"/>
</dbReference>
<keyword evidence="10" id="KW-0067">ATP-binding</keyword>
<dbReference type="Pfam" id="PF00069">
    <property type="entry name" value="Pkinase"/>
    <property type="match status" value="1"/>
</dbReference>
<gene>
    <name evidence="16" type="ORF">ACEWY4_013716</name>
</gene>
<evidence type="ECO:0000313" key="16">
    <source>
        <dbReference type="EMBL" id="KAL2091453.1"/>
    </source>
</evidence>
<name>A0ABD1JX39_9TELE</name>
<keyword evidence="9" id="KW-0418">Kinase</keyword>
<dbReference type="EC" id="2.7.11.30" evidence="3"/>
<comment type="similarity">
    <text evidence="2">Belongs to the protein kinase superfamily. TKL Ser/Thr protein kinase family. TGFB receptor subfamily.</text>
</comment>
<feature type="transmembrane region" description="Helical" evidence="14">
    <location>
        <begin position="135"/>
        <end position="155"/>
    </location>
</feature>
<dbReference type="PROSITE" id="PS50011">
    <property type="entry name" value="PROTEIN_KINASE_DOM"/>
    <property type="match status" value="1"/>
</dbReference>
<keyword evidence="6 14" id="KW-0812">Transmembrane</keyword>
<evidence type="ECO:0000256" key="12">
    <source>
        <dbReference type="ARBA" id="ARBA00023136"/>
    </source>
</evidence>
<proteinExistence type="inferred from homology"/>
<dbReference type="GO" id="GO:0004675">
    <property type="term" value="F:transmembrane receptor protein serine/threonine kinase activity"/>
    <property type="evidence" value="ECO:0007669"/>
    <property type="project" value="UniProtKB-EC"/>
</dbReference>
<dbReference type="Proteomes" id="UP001591681">
    <property type="component" value="Unassembled WGS sequence"/>
</dbReference>
<keyword evidence="12 14" id="KW-0472">Membrane</keyword>
<evidence type="ECO:0000256" key="9">
    <source>
        <dbReference type="ARBA" id="ARBA00022777"/>
    </source>
</evidence>
<sequence>MKCYTLCHCGAFPGSVIAGFTAPDGTQQRRCEFFASSRNMDEAKKSGEVNGTVQYCGKTQCCMGFFKLVDGHFSPDLLGCSLHETPCPNATCSASTHVNNYTNCLCSSDFCNTNMTWSPETKQLQLSSPQAVSKAAVSAIILSLLICILIVLVSLTMGHKLRVHLCPCDEKAASSEKGLVHHCSCYSSAMLDIDLANMKLHKFVACGRFGLVWQGSYQEDVVALKVFPVKNHQEFIRERSIYALPLMVHAGIAHFFGAGRVLSGEFVLALKLASHGSLNSYLSKTAISWKEAVILSKSLVEGLAYLHSDLISNGMHKPPVAHRDLSSNNVLVQEDGTCALCDFGCATILCSCAGPGQWQHTSNTSQESVPVGTLCYMSPELLDRSVDLKAGSCLLQGDVYALGLLLWEMWMCCSDLFYGAPDQEHRLPYEAELGPKPTLEQLLVFVFEKRGRPAIPSTWGRVFQMTSFSLQEILEDCWDHDPEARLTAHCAANRIATLPTEFSL</sequence>
<dbReference type="PANTHER" id="PTHR23255:SF49">
    <property type="entry name" value="ANTI-MUELLERIAN HORMONE TYPE-2 RECEPTOR"/>
    <property type="match status" value="1"/>
</dbReference>
<dbReference type="EMBL" id="JBHFQA010000011">
    <property type="protein sequence ID" value="KAL2091453.1"/>
    <property type="molecule type" value="Genomic_DNA"/>
</dbReference>
<dbReference type="InterPro" id="IPR045860">
    <property type="entry name" value="Snake_toxin-like_sf"/>
</dbReference>
<accession>A0ABD1JX39</accession>
<organism evidence="16 17">
    <name type="scientific">Coilia grayii</name>
    <name type="common">Gray's grenadier anchovy</name>
    <dbReference type="NCBI Taxonomy" id="363190"/>
    <lineage>
        <taxon>Eukaryota</taxon>
        <taxon>Metazoa</taxon>
        <taxon>Chordata</taxon>
        <taxon>Craniata</taxon>
        <taxon>Vertebrata</taxon>
        <taxon>Euteleostomi</taxon>
        <taxon>Actinopterygii</taxon>
        <taxon>Neopterygii</taxon>
        <taxon>Teleostei</taxon>
        <taxon>Clupei</taxon>
        <taxon>Clupeiformes</taxon>
        <taxon>Clupeoidei</taxon>
        <taxon>Engraulidae</taxon>
        <taxon>Coilinae</taxon>
        <taxon>Coilia</taxon>
    </lineage>
</organism>
<evidence type="ECO:0000256" key="3">
    <source>
        <dbReference type="ARBA" id="ARBA00012401"/>
    </source>
</evidence>
<dbReference type="GO" id="GO:0005524">
    <property type="term" value="F:ATP binding"/>
    <property type="evidence" value="ECO:0007669"/>
    <property type="project" value="UniProtKB-KW"/>
</dbReference>
<evidence type="ECO:0000256" key="10">
    <source>
        <dbReference type="ARBA" id="ARBA00022840"/>
    </source>
</evidence>
<comment type="subcellular location">
    <subcellularLocation>
        <location evidence="1">Membrane</location>
        <topology evidence="1">Single-pass type I membrane protein</topology>
    </subcellularLocation>
</comment>
<keyword evidence="17" id="KW-1185">Reference proteome</keyword>
<evidence type="ECO:0000256" key="11">
    <source>
        <dbReference type="ARBA" id="ARBA00022989"/>
    </source>
</evidence>
<keyword evidence="11 14" id="KW-1133">Transmembrane helix</keyword>
<evidence type="ECO:0000256" key="1">
    <source>
        <dbReference type="ARBA" id="ARBA00004479"/>
    </source>
</evidence>
<evidence type="ECO:0000256" key="4">
    <source>
        <dbReference type="ARBA" id="ARBA00022527"/>
    </source>
</evidence>
<keyword evidence="4" id="KW-0723">Serine/threonine-protein kinase</keyword>
<evidence type="ECO:0000256" key="14">
    <source>
        <dbReference type="SAM" id="Phobius"/>
    </source>
</evidence>
<evidence type="ECO:0000256" key="7">
    <source>
        <dbReference type="ARBA" id="ARBA00022729"/>
    </source>
</evidence>
<reference evidence="16 17" key="1">
    <citation type="submission" date="2024-09" db="EMBL/GenBank/DDBJ databases">
        <title>A chromosome-level genome assembly of Gray's grenadier anchovy, Coilia grayii.</title>
        <authorList>
            <person name="Fu Z."/>
        </authorList>
    </citation>
    <scope>NUCLEOTIDE SEQUENCE [LARGE SCALE GENOMIC DNA]</scope>
    <source>
        <strain evidence="16">G4</strain>
        <tissue evidence="16">Muscle</tissue>
    </source>
</reference>
<evidence type="ECO:0000256" key="13">
    <source>
        <dbReference type="ARBA" id="ARBA00023170"/>
    </source>
</evidence>
<evidence type="ECO:0000259" key="15">
    <source>
        <dbReference type="PROSITE" id="PS50011"/>
    </source>
</evidence>
<evidence type="ECO:0000256" key="5">
    <source>
        <dbReference type="ARBA" id="ARBA00022679"/>
    </source>
</evidence>
<dbReference type="GO" id="GO:0016020">
    <property type="term" value="C:membrane"/>
    <property type="evidence" value="ECO:0007669"/>
    <property type="project" value="UniProtKB-SubCell"/>
</dbReference>
<dbReference type="AlphaFoldDB" id="A0ABD1JX39"/>
<dbReference type="InterPro" id="IPR000719">
    <property type="entry name" value="Prot_kinase_dom"/>
</dbReference>
<dbReference type="SUPFAM" id="SSF56112">
    <property type="entry name" value="Protein kinase-like (PK-like)"/>
    <property type="match status" value="1"/>
</dbReference>
<dbReference type="InterPro" id="IPR000333">
    <property type="entry name" value="TGFB_receptor"/>
</dbReference>
<evidence type="ECO:0000256" key="2">
    <source>
        <dbReference type="ARBA" id="ARBA00009605"/>
    </source>
</evidence>
<evidence type="ECO:0000256" key="6">
    <source>
        <dbReference type="ARBA" id="ARBA00022692"/>
    </source>
</evidence>
<dbReference type="Gene3D" id="3.30.200.20">
    <property type="entry name" value="Phosphorylase Kinase, domain 1"/>
    <property type="match status" value="1"/>
</dbReference>
<keyword evidence="5" id="KW-0808">Transferase</keyword>
<dbReference type="Gene3D" id="2.10.60.10">
    <property type="entry name" value="CD59"/>
    <property type="match status" value="1"/>
</dbReference>
<keyword evidence="7" id="KW-0732">Signal</keyword>
<protein>
    <recommendedName>
        <fullName evidence="3">receptor protein serine/threonine kinase</fullName>
        <ecNumber evidence="3">2.7.11.30</ecNumber>
    </recommendedName>
</protein>
<dbReference type="CDD" id="cd23616">
    <property type="entry name" value="TFP_LU_ECD_AMHR2"/>
    <property type="match status" value="1"/>
</dbReference>
<feature type="domain" description="Protein kinase" evidence="15">
    <location>
        <begin position="198"/>
        <end position="498"/>
    </location>
</feature>